<gene>
    <name evidence="2" type="ordered locus">Bint_0980</name>
</gene>
<feature type="region of interest" description="Disordered" evidence="1">
    <location>
        <begin position="35"/>
        <end position="65"/>
    </location>
</feature>
<dbReference type="RefSeq" id="WP_014487442.1">
    <property type="nucleotide sequence ID" value="NC_017243.1"/>
</dbReference>
<dbReference type="PROSITE" id="PS51257">
    <property type="entry name" value="PROKAR_LIPOPROTEIN"/>
    <property type="match status" value="1"/>
</dbReference>
<accession>G0EM36</accession>
<evidence type="ECO:0000313" key="3">
    <source>
        <dbReference type="Proteomes" id="UP000008522"/>
    </source>
</evidence>
<dbReference type="GeneID" id="44971399"/>
<sequence>MKKTHLLFLLIISIFMMSCGGHFFNPRYYYNKSASDSEQGEIPDTTPETPPEEVPENEDPFKNGDWNDPTYGGYDASKFKTWLFKASFQKDKLPIYTFFEDDTRYWISGVMDWNNIPANYYDGKDGENYAGSIIGNVSITGLKVYQYVANNPLYSKEGYLEGRLDRFNFYSINGKASVATLRQYLIAVDTYSKFIFAFGAITGTQNVAGDEVPISFEAIEKHGDKRPFFEYDPIGYVKEDGSVVLYEHYRKEFVAAPTEYMPKIHTEFEKMAEHKENGQGSSPYLKVDVSTIDPSTVLNNFKDKQYGIRDKLVLYTYTFDSTANTVTLTAEHFYDGDMGTETYTFSKVAGLTSAEYTNSSGKAIIINGIEDYNKLKDGSREYILNYNDPGPDFIYRVAGKIFVNNDENRTYEFSADGMSFKYTEGSKTITYYFSKQSDPSESKAAYSQTGSVFWGIKLSDYNGIKDGQISGAITEVGMINPDMAMTGTLASYVAYIDQSSIPSEFVETVKGKTYFYRNYQEPNSGNGNSLNAYKYVFNNDATELTYTEMVYKQEDVSTTYKLDNVNGLQATYTSNGKTLVIKLGINPNMIYNGEGSALADCTATDKGPFFLDIVRGSEYIAEDKSYSYKFSDDGKLLTFTYSSGESINYDYTQTGTEYFKAAYKQQDTWFPRYWALRVTSLGGVLEMSTGSLAFPTDILRDASYGWKAVLGSGSLVKDPFLNAVAGRVFEVRNGTDSTKLERYTFSSGGASIVYEQIDWYTDQPIEGSRVEYYGYEKSSDTKGIYKYNDSLNNTITKIEFSVDSMSPTKLFKSSGQVGEYNYQDPGPYIYDVIKGKTYKRSSGATYVVDNTGKSIQYYENGIDKGLTTTYTFNKVNNVNHLEAAYYDPKAWGFLGAGYWAVEIMEEYKDKNLYVSTGALKTPDHAINSGDYGDPYIKE</sequence>
<dbReference type="OrthoDB" id="308659at2"/>
<dbReference type="AlphaFoldDB" id="G0EM36"/>
<proteinExistence type="predicted"/>
<dbReference type="Proteomes" id="UP000008522">
    <property type="component" value="Chromosome"/>
</dbReference>
<dbReference type="PATRIC" id="fig|1045858.4.peg.980"/>
<reference evidence="2 3" key="1">
    <citation type="journal article" date="2011" name="BMC Genomics">
        <title>Complete genome sequence of Brachyspira intermedia reveals unique genomic features in Brachyspira species and phage-mediated horizontal gene transfer.</title>
        <authorList>
            <person name="Hafstrom T."/>
            <person name="Jansson D.S."/>
            <person name="Segerman B."/>
        </authorList>
    </citation>
    <scope>NUCLEOTIDE SEQUENCE [LARGE SCALE GENOMIC DNA]</scope>
    <source>
        <strain evidence="3">ATCC 51140 / PWS/A</strain>
    </source>
</reference>
<dbReference type="HOGENOM" id="CLU_312529_0_0_12"/>
<keyword evidence="3" id="KW-1185">Reference proteome</keyword>
<protein>
    <submittedName>
        <fullName evidence="2">Uncharacterized protein</fullName>
    </submittedName>
</protein>
<evidence type="ECO:0000313" key="2">
    <source>
        <dbReference type="EMBL" id="AEM21605.1"/>
    </source>
</evidence>
<dbReference type="eggNOG" id="ENOG50348GW">
    <property type="taxonomic scope" value="Bacteria"/>
</dbReference>
<dbReference type="KEGG" id="bip:Bint_0980"/>
<name>G0EM36_BRAIP</name>
<dbReference type="EMBL" id="CP002874">
    <property type="protein sequence ID" value="AEM21605.1"/>
    <property type="molecule type" value="Genomic_DNA"/>
</dbReference>
<evidence type="ECO:0000256" key="1">
    <source>
        <dbReference type="SAM" id="MobiDB-lite"/>
    </source>
</evidence>
<organism evidence="2 3">
    <name type="scientific">Brachyspira intermedia (strain ATCC 51140 / PWS/A)</name>
    <name type="common">Serpulina intermedia</name>
    <dbReference type="NCBI Taxonomy" id="1045858"/>
    <lineage>
        <taxon>Bacteria</taxon>
        <taxon>Pseudomonadati</taxon>
        <taxon>Spirochaetota</taxon>
        <taxon>Spirochaetia</taxon>
        <taxon>Brachyspirales</taxon>
        <taxon>Brachyspiraceae</taxon>
        <taxon>Brachyspira</taxon>
    </lineage>
</organism>